<evidence type="ECO:0000256" key="6">
    <source>
        <dbReference type="SAM" id="MobiDB-lite"/>
    </source>
</evidence>
<keyword evidence="4" id="KW-0508">mRNA splicing</keyword>
<dbReference type="PANTHER" id="PTHR39267:SF1">
    <property type="entry name" value="SURVIVAL MOTOR NEURON PROTEIN"/>
    <property type="match status" value="1"/>
</dbReference>
<dbReference type="CDD" id="cd22852">
    <property type="entry name" value="SMN_C"/>
    <property type="match status" value="1"/>
</dbReference>
<dbReference type="InterPro" id="IPR049481">
    <property type="entry name" value="SMN_G2-BD"/>
</dbReference>
<dbReference type="CDD" id="cd22851">
    <property type="entry name" value="SMN_N"/>
    <property type="match status" value="1"/>
</dbReference>
<feature type="compositionally biased region" description="Low complexity" evidence="6">
    <location>
        <begin position="203"/>
        <end position="225"/>
    </location>
</feature>
<dbReference type="GO" id="GO:0006397">
    <property type="term" value="P:mRNA processing"/>
    <property type="evidence" value="ECO:0007669"/>
    <property type="project" value="UniProtKB-KW"/>
</dbReference>
<evidence type="ECO:0000256" key="5">
    <source>
        <dbReference type="ARBA" id="ARBA00023242"/>
    </source>
</evidence>
<dbReference type="GO" id="GO:0005634">
    <property type="term" value="C:nucleus"/>
    <property type="evidence" value="ECO:0007669"/>
    <property type="project" value="UniProtKB-SubCell"/>
</dbReference>
<dbReference type="Pfam" id="PF20636">
    <property type="entry name" value="SMN_G2-BD"/>
    <property type="match status" value="1"/>
</dbReference>
<sequence>MTEEQSALHHEENWEYDEEEQDNPDECEEGDEEYDGNDDSIEVGDEIALTHEEIWDDTALIEAWDAAVKQYEASSSSVYHSKGTPEDKASKLTTTNGKSKPTESEASCSPAKRTKLSNGQGVASSNHDPDTAVAIGTDPGPALGSKDKGAPITRAQPTQKTSEFSVTERKPSFRKADKVGLNHHRDQWQDSSKQKGSTTTRHAPAAAKTKAGAPPSKSTAAAALPPVDAATIAYYQGLGYYYDPSYSSSGHAGEAAMDEQKQPECATPASKTRAKNRQSAPSSSTAQPGPYDLGAVPSTSAHHPYHPHGFYAGYPSHIPAGAAAASVTGGGYTMASAPGMPHPWMAFGTGAGAGAGSRPAPFGQGFASPGTAPRYPVGMGIGMGMMPPPNPSHPLPPLSQHAGQFSAPGMDDEALSNLIMAWYFSGYYTGLYQGQRR</sequence>
<proteinExistence type="inferred from homology"/>
<dbReference type="PANTHER" id="PTHR39267">
    <property type="entry name" value="SURVIVAL MOTOR NEURON-LIKE PROTEIN 1"/>
    <property type="match status" value="1"/>
</dbReference>
<evidence type="ECO:0000256" key="2">
    <source>
        <dbReference type="ARBA" id="ARBA00005371"/>
    </source>
</evidence>
<feature type="compositionally biased region" description="Basic and acidic residues" evidence="6">
    <location>
        <begin position="1"/>
        <end position="13"/>
    </location>
</feature>
<dbReference type="GO" id="GO:0008380">
    <property type="term" value="P:RNA splicing"/>
    <property type="evidence" value="ECO:0007669"/>
    <property type="project" value="UniProtKB-KW"/>
</dbReference>
<feature type="compositionally biased region" description="Basic and acidic residues" evidence="6">
    <location>
        <begin position="166"/>
        <end position="188"/>
    </location>
</feature>
<dbReference type="Proteomes" id="UP000717515">
    <property type="component" value="Unassembled WGS sequence"/>
</dbReference>
<reference evidence="8" key="1">
    <citation type="submission" date="2021-07" db="EMBL/GenBank/DDBJ databases">
        <title>Draft genome of Mortierella alpina, strain LL118, isolated from an aspen leaf litter sample.</title>
        <authorList>
            <person name="Yang S."/>
            <person name="Vinatzer B.A."/>
        </authorList>
    </citation>
    <scope>NUCLEOTIDE SEQUENCE</scope>
    <source>
        <strain evidence="8">LL118</strain>
    </source>
</reference>
<dbReference type="InterPro" id="IPR047313">
    <property type="entry name" value="SMN_C"/>
</dbReference>
<feature type="compositionally biased region" description="Polar residues" evidence="6">
    <location>
        <begin position="189"/>
        <end position="201"/>
    </location>
</feature>
<feature type="compositionally biased region" description="Polar residues" evidence="6">
    <location>
        <begin position="277"/>
        <end position="287"/>
    </location>
</feature>
<feature type="region of interest" description="Disordered" evidence="6">
    <location>
        <begin position="71"/>
        <end position="225"/>
    </location>
</feature>
<protein>
    <recommendedName>
        <fullName evidence="7">Survival Motor Neuron Gemin2-binding domain-containing protein</fullName>
    </recommendedName>
</protein>
<organism evidence="8 9">
    <name type="scientific">Mortierella alpina</name>
    <name type="common">Oleaginous fungus</name>
    <name type="synonym">Mortierella renispora</name>
    <dbReference type="NCBI Taxonomy" id="64518"/>
    <lineage>
        <taxon>Eukaryota</taxon>
        <taxon>Fungi</taxon>
        <taxon>Fungi incertae sedis</taxon>
        <taxon>Mucoromycota</taxon>
        <taxon>Mortierellomycotina</taxon>
        <taxon>Mortierellomycetes</taxon>
        <taxon>Mortierellales</taxon>
        <taxon>Mortierellaceae</taxon>
        <taxon>Mortierella</taxon>
    </lineage>
</organism>
<dbReference type="AlphaFoldDB" id="A0A9P8A9S5"/>
<keyword evidence="3" id="KW-0507">mRNA processing</keyword>
<evidence type="ECO:0000256" key="3">
    <source>
        <dbReference type="ARBA" id="ARBA00022664"/>
    </source>
</evidence>
<comment type="caution">
    <text evidence="8">The sequence shown here is derived from an EMBL/GenBank/DDBJ whole genome shotgun (WGS) entry which is preliminary data.</text>
</comment>
<evidence type="ECO:0000256" key="4">
    <source>
        <dbReference type="ARBA" id="ARBA00023187"/>
    </source>
</evidence>
<evidence type="ECO:0000313" key="8">
    <source>
        <dbReference type="EMBL" id="KAG9326525.1"/>
    </source>
</evidence>
<feature type="compositionally biased region" description="Polar residues" evidence="6">
    <location>
        <begin position="155"/>
        <end position="165"/>
    </location>
</feature>
<keyword evidence="5" id="KW-0539">Nucleus</keyword>
<feature type="region of interest" description="Disordered" evidence="6">
    <location>
        <begin position="1"/>
        <end position="40"/>
    </location>
</feature>
<feature type="compositionally biased region" description="Polar residues" evidence="6">
    <location>
        <begin position="116"/>
        <end position="126"/>
    </location>
</feature>
<feature type="region of interest" description="Disordered" evidence="6">
    <location>
        <begin position="249"/>
        <end position="299"/>
    </location>
</feature>
<dbReference type="Pfam" id="PF20635">
    <property type="entry name" value="SMN_YG-box"/>
    <property type="match status" value="1"/>
</dbReference>
<evidence type="ECO:0000259" key="7">
    <source>
        <dbReference type="Pfam" id="PF20636"/>
    </source>
</evidence>
<feature type="compositionally biased region" description="Acidic residues" evidence="6">
    <location>
        <begin position="14"/>
        <end position="40"/>
    </location>
</feature>
<gene>
    <name evidence="8" type="ORF">KVV02_007674</name>
</gene>
<feature type="compositionally biased region" description="Polar residues" evidence="6">
    <location>
        <begin position="91"/>
        <end position="107"/>
    </location>
</feature>
<comment type="similarity">
    <text evidence="2">Belongs to the SMN family.</text>
</comment>
<dbReference type="EMBL" id="JAIFTL010000018">
    <property type="protein sequence ID" value="KAG9326525.1"/>
    <property type="molecule type" value="Genomic_DNA"/>
</dbReference>
<evidence type="ECO:0000256" key="1">
    <source>
        <dbReference type="ARBA" id="ARBA00004123"/>
    </source>
</evidence>
<accession>A0A9P8A9S5</accession>
<comment type="subcellular location">
    <subcellularLocation>
        <location evidence="1">Nucleus</location>
    </subcellularLocation>
</comment>
<evidence type="ECO:0000313" key="9">
    <source>
        <dbReference type="Proteomes" id="UP000717515"/>
    </source>
</evidence>
<feature type="domain" description="Survival Motor Neuron Gemin2-binding" evidence="7">
    <location>
        <begin position="52"/>
        <end position="71"/>
    </location>
</feature>
<name>A0A9P8A9S5_MORAP</name>
<dbReference type="InterPro" id="IPR040424">
    <property type="entry name" value="Smn1"/>
</dbReference>